<organism evidence="1 2">
    <name type="scientific">Lecanicillium saksenae</name>
    <dbReference type="NCBI Taxonomy" id="468837"/>
    <lineage>
        <taxon>Eukaryota</taxon>
        <taxon>Fungi</taxon>
        <taxon>Dikarya</taxon>
        <taxon>Ascomycota</taxon>
        <taxon>Pezizomycotina</taxon>
        <taxon>Sordariomycetes</taxon>
        <taxon>Hypocreomycetidae</taxon>
        <taxon>Hypocreales</taxon>
        <taxon>Cordycipitaceae</taxon>
        <taxon>Lecanicillium</taxon>
    </lineage>
</organism>
<proteinExistence type="predicted"/>
<sequence length="698" mass="76910">MPTPRYDSPRVISHVPLPNLPAARRASQVPLPSYAQPASSQGIAGGKLMSLNSTIMAAQREWEQKAQQGGKFGSSSHSESGASTVSDDSGSELEELTTMRLSMQSQTAKKRKLEVEPAETSHARQKRVFSTSWRKSSGSSSSSSSSPASQLRAPAHSQRPGGNQRKPSEIRETDWLTYTSLDSITARADGIVYESFHAGKDQIVTFDNSRALGGHFSAAHKGTAYNDNCDGTFTKVGVYRKVLGERWRAIVVSRVSVNGTEEEDAFVESDPESFTEGDIALTYPDPFTYVTSFLPRHIDYSRFLSQAYIRELCELPKRRHLPESWVQFHRDKDLSERMFALAVAYITGREVFGADECDGGLHETAGRLSRFSVIIPFELSDKHRKVYFPDKSCVGCYYSSEVNGRYNRCSWAARAEPFLHRYRNRVDGLGNTDGSHRAPTQGRVAESVAQQRRNALAVDAAIKAGKASRLKMPTSHSLPQLSPPIVPDTRPYSATTIANQPEHAQISPQGNGFVYSQSFTRNNWTQRTQVAGPSQAPATGRISRSATALRNQAQDQSISPGPPTQASYPSHQHSSQLQMEDWEMAPGRMVDSTHGENIGYSNAYLNGREPVTVSEDVAFNVVTIKPGDKERWEVHESQLRTCSVAAGKIEVKIGSNKFDAGPNSMFIIRPGETCVVTNKLYGDATIHCTTIKNYSLLS</sequence>
<dbReference type="Proteomes" id="UP001148737">
    <property type="component" value="Unassembled WGS sequence"/>
</dbReference>
<gene>
    <name evidence="1" type="ORF">NLG97_g9950</name>
</gene>
<evidence type="ECO:0000313" key="1">
    <source>
        <dbReference type="EMBL" id="KAJ3474197.1"/>
    </source>
</evidence>
<reference evidence="1" key="1">
    <citation type="submission" date="2022-07" db="EMBL/GenBank/DDBJ databases">
        <title>Genome Sequence of Lecanicillium saksenae.</title>
        <authorList>
            <person name="Buettner E."/>
        </authorList>
    </citation>
    <scope>NUCLEOTIDE SEQUENCE</scope>
    <source>
        <strain evidence="1">VT-O1</strain>
    </source>
</reference>
<protein>
    <submittedName>
        <fullName evidence="1">Uncharacterized protein</fullName>
    </submittedName>
</protein>
<accession>A0ACC1QGE9</accession>
<dbReference type="EMBL" id="JANAKD010002245">
    <property type="protein sequence ID" value="KAJ3474197.1"/>
    <property type="molecule type" value="Genomic_DNA"/>
</dbReference>
<keyword evidence="2" id="KW-1185">Reference proteome</keyword>
<name>A0ACC1QGE9_9HYPO</name>
<comment type="caution">
    <text evidence="1">The sequence shown here is derived from an EMBL/GenBank/DDBJ whole genome shotgun (WGS) entry which is preliminary data.</text>
</comment>
<evidence type="ECO:0000313" key="2">
    <source>
        <dbReference type="Proteomes" id="UP001148737"/>
    </source>
</evidence>